<dbReference type="EMBL" id="PDUD01000024">
    <property type="protein sequence ID" value="PHN04825.1"/>
    <property type="molecule type" value="Genomic_DNA"/>
</dbReference>
<dbReference type="Pfam" id="PF02687">
    <property type="entry name" value="FtsX"/>
    <property type="match status" value="1"/>
</dbReference>
<keyword evidence="2" id="KW-1003">Cell membrane</keyword>
<evidence type="ECO:0000256" key="6">
    <source>
        <dbReference type="SAM" id="Phobius"/>
    </source>
</evidence>
<evidence type="ECO:0000313" key="9">
    <source>
        <dbReference type="EMBL" id="PHN04825.1"/>
    </source>
</evidence>
<keyword evidence="5 6" id="KW-0472">Membrane</keyword>
<protein>
    <submittedName>
        <fullName evidence="9">ABC transporter permease</fullName>
    </submittedName>
</protein>
<evidence type="ECO:0000313" key="10">
    <source>
        <dbReference type="Proteomes" id="UP000223913"/>
    </source>
</evidence>
<proteinExistence type="predicted"/>
<evidence type="ECO:0000256" key="1">
    <source>
        <dbReference type="ARBA" id="ARBA00004651"/>
    </source>
</evidence>
<dbReference type="PANTHER" id="PTHR30572:SF18">
    <property type="entry name" value="ABC-TYPE MACROLIDE FAMILY EXPORT SYSTEM PERMEASE COMPONENT 2"/>
    <property type="match status" value="1"/>
</dbReference>
<evidence type="ECO:0000256" key="4">
    <source>
        <dbReference type="ARBA" id="ARBA00022989"/>
    </source>
</evidence>
<feature type="transmembrane region" description="Helical" evidence="6">
    <location>
        <begin position="281"/>
        <end position="303"/>
    </location>
</feature>
<reference evidence="9 10" key="1">
    <citation type="submission" date="2017-10" db="EMBL/GenBank/DDBJ databases">
        <title>The draft genome sequence of Lewinella nigricans NBRC 102662.</title>
        <authorList>
            <person name="Wang K."/>
        </authorList>
    </citation>
    <scope>NUCLEOTIDE SEQUENCE [LARGE SCALE GENOMIC DNA]</scope>
    <source>
        <strain evidence="9 10">NBRC 102662</strain>
    </source>
</reference>
<evidence type="ECO:0000256" key="3">
    <source>
        <dbReference type="ARBA" id="ARBA00022692"/>
    </source>
</evidence>
<evidence type="ECO:0000259" key="7">
    <source>
        <dbReference type="Pfam" id="PF02687"/>
    </source>
</evidence>
<feature type="domain" description="ABC3 transporter permease C-terminal" evidence="7">
    <location>
        <begin position="289"/>
        <end position="405"/>
    </location>
</feature>
<feature type="domain" description="MacB-like periplasmic core" evidence="8">
    <location>
        <begin position="20"/>
        <end position="240"/>
    </location>
</feature>
<organism evidence="9 10">
    <name type="scientific">Flavilitoribacter nigricans (strain ATCC 23147 / DSM 23189 / NBRC 102662 / NCIMB 1420 / SS-2)</name>
    <name type="common">Lewinella nigricans</name>
    <dbReference type="NCBI Taxonomy" id="1122177"/>
    <lineage>
        <taxon>Bacteria</taxon>
        <taxon>Pseudomonadati</taxon>
        <taxon>Bacteroidota</taxon>
        <taxon>Saprospiria</taxon>
        <taxon>Saprospirales</taxon>
        <taxon>Lewinellaceae</taxon>
        <taxon>Flavilitoribacter</taxon>
    </lineage>
</organism>
<dbReference type="Pfam" id="PF12704">
    <property type="entry name" value="MacB_PCD"/>
    <property type="match status" value="1"/>
</dbReference>
<dbReference type="Proteomes" id="UP000223913">
    <property type="component" value="Unassembled WGS sequence"/>
</dbReference>
<feature type="transmembrane region" description="Helical" evidence="6">
    <location>
        <begin position="339"/>
        <end position="357"/>
    </location>
</feature>
<dbReference type="OrthoDB" id="8740261at2"/>
<keyword evidence="10" id="KW-1185">Reference proteome</keyword>
<gene>
    <name evidence="9" type="ORF">CRP01_20155</name>
</gene>
<accession>A0A2D0N8L9</accession>
<dbReference type="AlphaFoldDB" id="A0A2D0N8L9"/>
<dbReference type="InterPro" id="IPR025857">
    <property type="entry name" value="MacB_PCD"/>
</dbReference>
<feature type="transmembrane region" description="Helical" evidence="6">
    <location>
        <begin position="21"/>
        <end position="41"/>
    </location>
</feature>
<name>A0A2D0N8L9_FLAN2</name>
<dbReference type="InterPro" id="IPR003838">
    <property type="entry name" value="ABC3_permease_C"/>
</dbReference>
<feature type="transmembrane region" description="Helical" evidence="6">
    <location>
        <begin position="377"/>
        <end position="398"/>
    </location>
</feature>
<evidence type="ECO:0000256" key="5">
    <source>
        <dbReference type="ARBA" id="ARBA00023136"/>
    </source>
</evidence>
<keyword evidence="4 6" id="KW-1133">Transmembrane helix</keyword>
<dbReference type="PANTHER" id="PTHR30572">
    <property type="entry name" value="MEMBRANE COMPONENT OF TRANSPORTER-RELATED"/>
    <property type="match status" value="1"/>
</dbReference>
<keyword evidence="3 6" id="KW-0812">Transmembrane</keyword>
<dbReference type="GO" id="GO:0005886">
    <property type="term" value="C:plasma membrane"/>
    <property type="evidence" value="ECO:0007669"/>
    <property type="project" value="UniProtKB-SubCell"/>
</dbReference>
<dbReference type="RefSeq" id="WP_099151885.1">
    <property type="nucleotide sequence ID" value="NZ_PDUD01000024.1"/>
</dbReference>
<sequence length="413" mass="46650">MLKNYLKIAWKVLGRNKFFTFVSLFGISITLAILMVVTTFMDHILNPKYPEVNRDRSTIVRRVQLSTEDGNSMSISAASFYFMDRYVRKLKTPELVAIASNNNSVNTFVDGRKLSLQLIHTCENFWKVNEFKFLEGGPYTRQHIEDNAFVAVISEATRDAYFGEGTQAVGKWIEADNTRYEVVGVVKNVPIFQNFSHSDLYAPYNTSKIDLQQYGFTGNYVAMLMGHDESDIPAIKAEFDEMVAGIEIPKSEWYDKLDTYTDTYLGVMTRQMFRSEKSEEGLFYTLLFAAMFLFMLLPALNLVNLNSSRIMERASEIGVRKAFGATSAVLTVQFIVENILLSLLGGAIGLVMAWGILELFEATGWLKHAELSINFNVFLIGLLLTVFFGFLSGVLPALRMSKMQIVHAIKGDV</sequence>
<comment type="subcellular location">
    <subcellularLocation>
        <location evidence="1">Cell membrane</location>
        <topology evidence="1">Multi-pass membrane protein</topology>
    </subcellularLocation>
</comment>
<dbReference type="GO" id="GO:0022857">
    <property type="term" value="F:transmembrane transporter activity"/>
    <property type="evidence" value="ECO:0007669"/>
    <property type="project" value="TreeGrafter"/>
</dbReference>
<evidence type="ECO:0000256" key="2">
    <source>
        <dbReference type="ARBA" id="ARBA00022475"/>
    </source>
</evidence>
<evidence type="ECO:0000259" key="8">
    <source>
        <dbReference type="Pfam" id="PF12704"/>
    </source>
</evidence>
<dbReference type="InterPro" id="IPR050250">
    <property type="entry name" value="Macrolide_Exporter_MacB"/>
</dbReference>
<comment type="caution">
    <text evidence="9">The sequence shown here is derived from an EMBL/GenBank/DDBJ whole genome shotgun (WGS) entry which is preliminary data.</text>
</comment>